<dbReference type="GeneID" id="9682355"/>
<reference evidence="3 4" key="1">
    <citation type="journal article" date="2009" name="Science">
        <title>Green evolution and dynamic adaptations revealed by genomes of the marine picoeukaryotes Micromonas.</title>
        <authorList>
            <person name="Worden A.Z."/>
            <person name="Lee J.H."/>
            <person name="Mock T."/>
            <person name="Rouze P."/>
            <person name="Simmons M.P."/>
            <person name="Aerts A.L."/>
            <person name="Allen A.E."/>
            <person name="Cuvelier M.L."/>
            <person name="Derelle E."/>
            <person name="Everett M.V."/>
            <person name="Foulon E."/>
            <person name="Grimwood J."/>
            <person name="Gundlach H."/>
            <person name="Henrissat B."/>
            <person name="Napoli C."/>
            <person name="McDonald S.M."/>
            <person name="Parker M.S."/>
            <person name="Rombauts S."/>
            <person name="Salamov A."/>
            <person name="Von Dassow P."/>
            <person name="Badger J.H."/>
            <person name="Coutinho P.M."/>
            <person name="Demir E."/>
            <person name="Dubchak I."/>
            <person name="Gentemann C."/>
            <person name="Eikrem W."/>
            <person name="Gready J.E."/>
            <person name="John U."/>
            <person name="Lanier W."/>
            <person name="Lindquist E.A."/>
            <person name="Lucas S."/>
            <person name="Mayer K.F."/>
            <person name="Moreau H."/>
            <person name="Not F."/>
            <person name="Otillar R."/>
            <person name="Panaud O."/>
            <person name="Pangilinan J."/>
            <person name="Paulsen I."/>
            <person name="Piegu B."/>
            <person name="Poliakov A."/>
            <person name="Robbens S."/>
            <person name="Schmutz J."/>
            <person name="Toulza E."/>
            <person name="Wyss T."/>
            <person name="Zelensky A."/>
            <person name="Zhou K."/>
            <person name="Armbrust E.V."/>
            <person name="Bhattacharya D."/>
            <person name="Goodenough U.W."/>
            <person name="Van de Peer Y."/>
            <person name="Grigoriev I.V."/>
        </authorList>
    </citation>
    <scope>NUCLEOTIDE SEQUENCE [LARGE SCALE GENOMIC DNA]</scope>
    <source>
        <strain evidence="3 4">CCMP1545</strain>
    </source>
</reference>
<dbReference type="Proteomes" id="UP000001876">
    <property type="component" value="Unassembled WGS sequence"/>
</dbReference>
<dbReference type="AlphaFoldDB" id="C1MME7"/>
<evidence type="ECO:0000313" key="3">
    <source>
        <dbReference type="EMBL" id="EEH58561.1"/>
    </source>
</evidence>
<sequence>MSSPAAADDGDSSSDDDAFTPRGPPRLSLRLDSVPRAMGARALADARSRDDVGDSEEGDDDDGVLSPTLNSHLSRLRMANALIKSPAAGGWRGGGASGNGNGREMLLIARNAREQAKENVFLRARVKELEDEAGERDERIRALQHHEKRAENAKATCVALKAHAAAHAAAAEQLARELERTREIETQSSLEAVALAQKTTKLQNEVRESARRAALAEEMMLGMQHEGIAALEQSEETMRRLRARITSDEKDENAPGDAPTLSGLLDRAMREASVLRDAVMAAASEAGRWRAEASRVDREQEDSEMERALANALAEVTALREENAFLRADLTALREGIAAEEQAQEEESDGVPPDVTGEGNEDDGATGGEEEKAEGGGGEDARAATPPRAKRQPTPRKKWGSPSFSKRSREMDKENVTKFRNMNGVVVDVLTTTTT</sequence>
<proteinExistence type="predicted"/>
<feature type="compositionally biased region" description="Acidic residues" evidence="2">
    <location>
        <begin position="53"/>
        <end position="63"/>
    </location>
</feature>
<feature type="compositionally biased region" description="Low complexity" evidence="2">
    <location>
        <begin position="425"/>
        <end position="435"/>
    </location>
</feature>
<feature type="compositionally biased region" description="Acidic residues" evidence="2">
    <location>
        <begin position="8"/>
        <end position="18"/>
    </location>
</feature>
<dbReference type="EMBL" id="GG663737">
    <property type="protein sequence ID" value="EEH58561.1"/>
    <property type="molecule type" value="Genomic_DNA"/>
</dbReference>
<keyword evidence="1" id="KW-0175">Coiled coil</keyword>
<organism evidence="4">
    <name type="scientific">Micromonas pusilla (strain CCMP1545)</name>
    <name type="common">Picoplanktonic green alga</name>
    <dbReference type="NCBI Taxonomy" id="564608"/>
    <lineage>
        <taxon>Eukaryota</taxon>
        <taxon>Viridiplantae</taxon>
        <taxon>Chlorophyta</taxon>
        <taxon>Mamiellophyceae</taxon>
        <taxon>Mamiellales</taxon>
        <taxon>Mamiellaceae</taxon>
        <taxon>Micromonas</taxon>
    </lineage>
</organism>
<feature type="region of interest" description="Disordered" evidence="2">
    <location>
        <begin position="1"/>
        <end position="68"/>
    </location>
</feature>
<keyword evidence="4" id="KW-1185">Reference proteome</keyword>
<evidence type="ECO:0000256" key="2">
    <source>
        <dbReference type="SAM" id="MobiDB-lite"/>
    </source>
</evidence>
<dbReference type="RefSeq" id="XP_003056916.1">
    <property type="nucleotide sequence ID" value="XM_003056870.1"/>
</dbReference>
<feature type="compositionally biased region" description="Basic residues" evidence="2">
    <location>
        <begin position="388"/>
        <end position="399"/>
    </location>
</feature>
<dbReference type="KEGG" id="mpp:MICPUCDRAFT_56502"/>
<feature type="compositionally biased region" description="Basic and acidic residues" evidence="2">
    <location>
        <begin position="369"/>
        <end position="382"/>
    </location>
</feature>
<gene>
    <name evidence="3" type="ORF">MICPUCDRAFT_56502</name>
</gene>
<feature type="compositionally biased region" description="Basic and acidic residues" evidence="2">
    <location>
        <begin position="407"/>
        <end position="417"/>
    </location>
</feature>
<feature type="coiled-coil region" evidence="1">
    <location>
        <begin position="112"/>
        <end position="188"/>
    </location>
</feature>
<name>C1MME7_MICPC</name>
<feature type="region of interest" description="Disordered" evidence="2">
    <location>
        <begin position="340"/>
        <end position="435"/>
    </location>
</feature>
<protein>
    <submittedName>
        <fullName evidence="3">Predicted protein</fullName>
    </submittedName>
</protein>
<feature type="coiled-coil region" evidence="1">
    <location>
        <begin position="302"/>
        <end position="329"/>
    </location>
</feature>
<evidence type="ECO:0000313" key="4">
    <source>
        <dbReference type="Proteomes" id="UP000001876"/>
    </source>
</evidence>
<evidence type="ECO:0000256" key="1">
    <source>
        <dbReference type="SAM" id="Coils"/>
    </source>
</evidence>
<accession>C1MME7</accession>